<protein>
    <recommendedName>
        <fullName evidence="3">Glycosyl transferase CAP10 domain-containing protein</fullName>
    </recommendedName>
</protein>
<evidence type="ECO:0000313" key="5">
    <source>
        <dbReference type="Proteomes" id="UP000650467"/>
    </source>
</evidence>
<evidence type="ECO:0000256" key="1">
    <source>
        <dbReference type="ARBA" id="ARBA00010118"/>
    </source>
</evidence>
<keyword evidence="5" id="KW-1185">Reference proteome</keyword>
<evidence type="ECO:0000313" key="4">
    <source>
        <dbReference type="EMBL" id="KAG2441021.1"/>
    </source>
</evidence>
<dbReference type="InterPro" id="IPR006598">
    <property type="entry name" value="CAP10"/>
</dbReference>
<dbReference type="PANTHER" id="PTHR12203:SF35">
    <property type="entry name" value="PROTEIN O-GLUCOSYLTRANSFERASE 1"/>
    <property type="match status" value="1"/>
</dbReference>
<reference evidence="4" key="1">
    <citation type="journal article" date="2020" name="bioRxiv">
        <title>Comparative genomics of Chlamydomonas.</title>
        <authorList>
            <person name="Craig R.J."/>
            <person name="Hasan A.R."/>
            <person name="Ness R.W."/>
            <person name="Keightley P.D."/>
        </authorList>
    </citation>
    <scope>NUCLEOTIDE SEQUENCE</scope>
    <source>
        <strain evidence="4">SAG 7.73</strain>
    </source>
</reference>
<gene>
    <name evidence="4" type="ORF">HXX76_003874</name>
</gene>
<accession>A0A835TLS1</accession>
<dbReference type="InterPro" id="IPR051091">
    <property type="entry name" value="O-Glucosyltr/Glycosyltrsf_90"/>
</dbReference>
<sequence length="344" mass="38476">MKGPPQREPPNPASPYKVFFQTYLTDALAAGLKLPNVLFNYNSDDNIMRLGDPRRPLTVPPLSFVKTRGQPGGEDLDILIPQLLYLPRALYNSPWETKRDIAFFRGKYTCSHMWEQVYGLRDACPRNALAYMSERDRRAGNATALDVGLTQTLPETSPESSIPYRLGEQPPLDLPIVPKISIGRHAPHKWLLNLEGMVCAYRLSQLMSVNSLILHQRTPYFEYFYRSLHPGQHYLEFWNTTVRAGGGGGSGGPGGGGGSRRLGIEEDVYGAVQAARALERASPGRVQDIIRNSQQFAAKLLTLRMRMRYYRAALLGYKALFPDMDDFISSYLAAARKQGFAFGG</sequence>
<evidence type="ECO:0000256" key="2">
    <source>
        <dbReference type="ARBA" id="ARBA00022679"/>
    </source>
</evidence>
<proteinExistence type="inferred from homology"/>
<dbReference type="OrthoDB" id="541052at2759"/>
<dbReference type="SMART" id="SM00672">
    <property type="entry name" value="CAP10"/>
    <property type="match status" value="1"/>
</dbReference>
<evidence type="ECO:0000259" key="3">
    <source>
        <dbReference type="SMART" id="SM00672"/>
    </source>
</evidence>
<dbReference type="AlphaFoldDB" id="A0A835TLS1"/>
<dbReference type="PANTHER" id="PTHR12203">
    <property type="entry name" value="KDEL LYS-ASP-GLU-LEU CONTAINING - RELATED"/>
    <property type="match status" value="1"/>
</dbReference>
<keyword evidence="2" id="KW-0808">Transferase</keyword>
<dbReference type="Proteomes" id="UP000650467">
    <property type="component" value="Unassembled WGS sequence"/>
</dbReference>
<comment type="caution">
    <text evidence="4">The sequence shown here is derived from an EMBL/GenBank/DDBJ whole genome shotgun (WGS) entry which is preliminary data.</text>
</comment>
<dbReference type="Pfam" id="PF05686">
    <property type="entry name" value="Glyco_transf_90"/>
    <property type="match status" value="1"/>
</dbReference>
<organism evidence="4 5">
    <name type="scientific">Chlamydomonas incerta</name>
    <dbReference type="NCBI Taxonomy" id="51695"/>
    <lineage>
        <taxon>Eukaryota</taxon>
        <taxon>Viridiplantae</taxon>
        <taxon>Chlorophyta</taxon>
        <taxon>core chlorophytes</taxon>
        <taxon>Chlorophyceae</taxon>
        <taxon>CS clade</taxon>
        <taxon>Chlamydomonadales</taxon>
        <taxon>Chlamydomonadaceae</taxon>
        <taxon>Chlamydomonas</taxon>
    </lineage>
</organism>
<comment type="similarity">
    <text evidence="1">Belongs to the glycosyltransferase 90 family.</text>
</comment>
<dbReference type="EMBL" id="JAEHOC010000006">
    <property type="protein sequence ID" value="KAG2441021.1"/>
    <property type="molecule type" value="Genomic_DNA"/>
</dbReference>
<dbReference type="GO" id="GO:0016740">
    <property type="term" value="F:transferase activity"/>
    <property type="evidence" value="ECO:0007669"/>
    <property type="project" value="UniProtKB-KW"/>
</dbReference>
<feature type="domain" description="Glycosyl transferase CAP10" evidence="3">
    <location>
        <begin position="33"/>
        <end position="318"/>
    </location>
</feature>
<name>A0A835TLS1_CHLIN</name>